<dbReference type="EMBL" id="MVBN01000004">
    <property type="protein sequence ID" value="OOK74740.1"/>
    <property type="molecule type" value="Genomic_DNA"/>
</dbReference>
<evidence type="ECO:0000313" key="2">
    <source>
        <dbReference type="EMBL" id="OOK74740.1"/>
    </source>
</evidence>
<organism evidence="1 4">
    <name type="scientific">Mycobacterium kansasii</name>
    <dbReference type="NCBI Taxonomy" id="1768"/>
    <lineage>
        <taxon>Bacteria</taxon>
        <taxon>Bacillati</taxon>
        <taxon>Actinomycetota</taxon>
        <taxon>Actinomycetes</taxon>
        <taxon>Mycobacteriales</taxon>
        <taxon>Mycobacteriaceae</taxon>
        <taxon>Mycobacterium</taxon>
    </lineage>
</organism>
<dbReference type="Proteomes" id="UP000188532">
    <property type="component" value="Unassembled WGS sequence"/>
</dbReference>
<dbReference type="EMBL" id="MVBM01000006">
    <property type="protein sequence ID" value="OOK70760.1"/>
    <property type="molecule type" value="Genomic_DNA"/>
</dbReference>
<proteinExistence type="predicted"/>
<accession>A0A1V3WV02</accession>
<evidence type="ECO:0000313" key="3">
    <source>
        <dbReference type="Proteomes" id="UP000188532"/>
    </source>
</evidence>
<sequence>MQRVPRREGLIGQHPSVSARRRCARFASPSLRRATMVTLLDQRD</sequence>
<evidence type="ECO:0000313" key="4">
    <source>
        <dbReference type="Proteomes" id="UP000189229"/>
    </source>
</evidence>
<comment type="caution">
    <text evidence="1">The sequence shown here is derived from an EMBL/GenBank/DDBJ whole genome shotgun (WGS) entry which is preliminary data.</text>
</comment>
<dbReference type="AlphaFoldDB" id="A0A1V3WV02"/>
<gene>
    <name evidence="2" type="ORF">BZL29_4427</name>
    <name evidence="1" type="ORF">BZL30_6406</name>
</gene>
<protein>
    <submittedName>
        <fullName evidence="1">Uncharacterized protein</fullName>
    </submittedName>
</protein>
<evidence type="ECO:0000313" key="1">
    <source>
        <dbReference type="EMBL" id="OOK70760.1"/>
    </source>
</evidence>
<name>A0A1V3WV02_MYCKA</name>
<reference evidence="3 4" key="1">
    <citation type="submission" date="2017-02" db="EMBL/GenBank/DDBJ databases">
        <title>Complete genome sequences of Mycobacterium kansasii strains isolated from rhesus macaques.</title>
        <authorList>
            <person name="Panda A."/>
            <person name="Nagaraj S."/>
            <person name="Zhao X."/>
            <person name="Tettelin H."/>
            <person name="Detolla L.J."/>
        </authorList>
    </citation>
    <scope>NUCLEOTIDE SEQUENCE [LARGE SCALE GENOMIC DNA]</scope>
    <source>
        <strain evidence="2 3">11-3469</strain>
        <strain evidence="1 4">11-3813</strain>
    </source>
</reference>
<dbReference type="Proteomes" id="UP000189229">
    <property type="component" value="Unassembled WGS sequence"/>
</dbReference>